<keyword evidence="2" id="KW-1185">Reference proteome</keyword>
<organism evidence="1 2">
    <name type="scientific">Ancylostoma duodenale</name>
    <dbReference type="NCBI Taxonomy" id="51022"/>
    <lineage>
        <taxon>Eukaryota</taxon>
        <taxon>Metazoa</taxon>
        <taxon>Ecdysozoa</taxon>
        <taxon>Nematoda</taxon>
        <taxon>Chromadorea</taxon>
        <taxon>Rhabditida</taxon>
        <taxon>Rhabditina</taxon>
        <taxon>Rhabditomorpha</taxon>
        <taxon>Strongyloidea</taxon>
        <taxon>Ancylostomatidae</taxon>
        <taxon>Ancylostomatinae</taxon>
        <taxon>Ancylostoma</taxon>
    </lineage>
</organism>
<protein>
    <submittedName>
        <fullName evidence="1">Uncharacterized protein</fullName>
    </submittedName>
</protein>
<evidence type="ECO:0000313" key="1">
    <source>
        <dbReference type="EMBL" id="KIH44916.1"/>
    </source>
</evidence>
<accession>A0A0C2FJA5</accession>
<reference evidence="1 2" key="1">
    <citation type="submission" date="2013-12" db="EMBL/GenBank/DDBJ databases">
        <title>Draft genome of the parsitic nematode Ancylostoma duodenale.</title>
        <authorList>
            <person name="Mitreva M."/>
        </authorList>
    </citation>
    <scope>NUCLEOTIDE SEQUENCE [LARGE SCALE GENOMIC DNA]</scope>
    <source>
        <strain evidence="1 2">Zhejiang</strain>
    </source>
</reference>
<name>A0A0C2FJA5_9BILA</name>
<evidence type="ECO:0000313" key="2">
    <source>
        <dbReference type="Proteomes" id="UP000054047"/>
    </source>
</evidence>
<sequence length="148" mass="16664">MKTGRTQCFVPSYLRNSDTCSKKKDSIRQNVSHLIRRGRSAGRHPTVQQLLFAQPGPSRIESPCLEEHHLEGTTPQRICCEKNFEKGYTSDFSSKCGSARIRSTEHGKRLEQWSNPAGQSVDAATRTGTLYKRIFEVPTHVGSLFRPS</sequence>
<dbReference type="EMBL" id="KN774818">
    <property type="protein sequence ID" value="KIH44916.1"/>
    <property type="molecule type" value="Genomic_DNA"/>
</dbReference>
<dbReference type="AlphaFoldDB" id="A0A0C2FJA5"/>
<proteinExistence type="predicted"/>
<dbReference type="Proteomes" id="UP000054047">
    <property type="component" value="Unassembled WGS sequence"/>
</dbReference>
<gene>
    <name evidence="1" type="ORF">ANCDUO_25051</name>
</gene>